<accession>A0A0S1SAC5</accession>
<keyword evidence="2" id="KW-0863">Zinc-finger</keyword>
<protein>
    <submittedName>
        <fullName evidence="7">DnaK suppressor protein</fullName>
    </submittedName>
</protein>
<evidence type="ECO:0000256" key="3">
    <source>
        <dbReference type="ARBA" id="ARBA00022833"/>
    </source>
</evidence>
<accession>A0A0S1SJH1</accession>
<evidence type="ECO:0000256" key="4">
    <source>
        <dbReference type="PROSITE-ProRule" id="PRU00510"/>
    </source>
</evidence>
<proteinExistence type="predicted"/>
<dbReference type="GO" id="GO:0008270">
    <property type="term" value="F:zinc ion binding"/>
    <property type="evidence" value="ECO:0007669"/>
    <property type="project" value="UniProtKB-KW"/>
</dbReference>
<accession>A0A0S1SRV5</accession>
<dbReference type="InterPro" id="IPR020458">
    <property type="entry name" value="Znf_DskA_TraR_CS"/>
</dbReference>
<dbReference type="Gene3D" id="1.20.120.910">
    <property type="entry name" value="DksA, coiled-coil domain"/>
    <property type="match status" value="1"/>
</dbReference>
<dbReference type="Pfam" id="PF01258">
    <property type="entry name" value="zf-dskA_traR"/>
    <property type="match status" value="1"/>
</dbReference>
<reference evidence="7 8" key="2">
    <citation type="journal article" date="2016" name="PeerJ">
        <title>Analysis of five complete genome sequences for members of the class Peribacteria in the recently recognized Peregrinibacteria bacterial phylum.</title>
        <authorList>
            <person name="Anantharaman K."/>
            <person name="Brown C.T."/>
            <person name="Burstein D."/>
            <person name="Castelle C.J."/>
            <person name="Probst A.J."/>
            <person name="Thomas B.C."/>
            <person name="Williams K.H."/>
            <person name="Banfield J.F."/>
        </authorList>
    </citation>
    <scope>NUCLEOTIDE SEQUENCE [LARGE SCALE GENOMIC DNA]</scope>
    <source>
        <strain evidence="7">RIFOXYD1_FULL_PER-ii_59_16</strain>
    </source>
</reference>
<dbReference type="Proteomes" id="UP000069135">
    <property type="component" value="Chromosome"/>
</dbReference>
<dbReference type="STRING" id="1735162.PeribacterB2_0168"/>
<keyword evidence="3" id="KW-0862">Zinc</keyword>
<dbReference type="SUPFAM" id="SSF57716">
    <property type="entry name" value="Glucocorticoid receptor-like (DNA-binding domain)"/>
    <property type="match status" value="1"/>
</dbReference>
<gene>
    <name evidence="7" type="ORF">PeribacterD1_0168</name>
</gene>
<dbReference type="EMBL" id="CP013065">
    <property type="protein sequence ID" value="ALM12869.1"/>
    <property type="molecule type" value="Genomic_DNA"/>
</dbReference>
<keyword evidence="1" id="KW-0479">Metal-binding</keyword>
<dbReference type="PROSITE" id="PS51128">
    <property type="entry name" value="ZF_DKSA_2"/>
    <property type="match status" value="1"/>
</dbReference>
<feature type="region of interest" description="Disordered" evidence="5">
    <location>
        <begin position="1"/>
        <end position="25"/>
    </location>
</feature>
<evidence type="ECO:0000313" key="7">
    <source>
        <dbReference type="EMBL" id="ALM12869.1"/>
    </source>
</evidence>
<dbReference type="AlphaFoldDB" id="A0A0S1SJH1"/>
<feature type="compositionally biased region" description="Polar residues" evidence="5">
    <location>
        <begin position="1"/>
        <end position="16"/>
    </location>
</feature>
<organism evidence="7 8">
    <name type="scientific">Candidatus Peribacter riflensis</name>
    <dbReference type="NCBI Taxonomy" id="1735162"/>
    <lineage>
        <taxon>Bacteria</taxon>
        <taxon>Candidatus Peregrinibacteriota</taxon>
        <taxon>Candidatus Peribacteria</taxon>
        <taxon>Candidatus Peribacterales</taxon>
        <taxon>Candidatus Peribacteraceae</taxon>
        <taxon>Candidatus Peribacter</taxon>
    </lineage>
</organism>
<dbReference type="InterPro" id="IPR000962">
    <property type="entry name" value="Znf_DskA_TraR"/>
</dbReference>
<dbReference type="PROSITE" id="PS01102">
    <property type="entry name" value="ZF_DKSA_1"/>
    <property type="match status" value="1"/>
</dbReference>
<evidence type="ECO:0000259" key="6">
    <source>
        <dbReference type="Pfam" id="PF01258"/>
    </source>
</evidence>
<evidence type="ECO:0000256" key="2">
    <source>
        <dbReference type="ARBA" id="ARBA00022771"/>
    </source>
</evidence>
<evidence type="ECO:0000313" key="8">
    <source>
        <dbReference type="Proteomes" id="UP000069135"/>
    </source>
</evidence>
<feature type="domain" description="Zinc finger DksA/TraR C4-type" evidence="6">
    <location>
        <begin position="98"/>
        <end position="132"/>
    </location>
</feature>
<reference evidence="8" key="1">
    <citation type="submission" date="2015-10" db="EMBL/GenBank/DDBJ databases">
        <title>Analysis of five complete genome sequences for members of the class Peribacteria in the recently recognized Peregrinibacteria bacterial phylum.</title>
        <authorList>
            <person name="Anantharaman K."/>
            <person name="Brown C.T."/>
            <person name="Burstein D."/>
            <person name="Castelle C.J."/>
            <person name="Probst A.J."/>
            <person name="Thomas B.C."/>
            <person name="Williams K.H."/>
            <person name="Banfield J.F."/>
        </authorList>
    </citation>
    <scope>NUCLEOTIDE SEQUENCE [LARGE SCALE GENOMIC DNA]</scope>
</reference>
<accession>A0A0S1SNG8</accession>
<sequence length="155" mass="16969">MAKRSLSSPSERTFSLPQRRGKNWPATQQELEAKLVEHSERLIRGARSGLSAAATAGGELCDAAQTEEVVQDQATTLESLLASIARIQAARQRMRDGVYGICEGCDSAIPVTRLEAVPDTTLCINCAQERERNGIHRVLEPSFVSLARYEGVEQE</sequence>
<name>A0A0S1SJH1_9BACT</name>
<feature type="zinc finger region" description="dksA C4-type" evidence="4">
    <location>
        <begin position="102"/>
        <end position="126"/>
    </location>
</feature>
<evidence type="ECO:0000256" key="5">
    <source>
        <dbReference type="SAM" id="MobiDB-lite"/>
    </source>
</evidence>
<dbReference type="KEGG" id="prf:PeribacterA2_0168"/>
<evidence type="ECO:0000256" key="1">
    <source>
        <dbReference type="ARBA" id="ARBA00022723"/>
    </source>
</evidence>
<dbReference type="PANTHER" id="PTHR33823">
    <property type="entry name" value="RNA POLYMERASE-BINDING TRANSCRIPTION FACTOR DKSA-RELATED"/>
    <property type="match status" value="1"/>
</dbReference>
<accession>A0A0S1SMN6</accession>